<organism evidence="3 4">
    <name type="scientific">Turicibacter bilis</name>
    <dbReference type="NCBI Taxonomy" id="2735723"/>
    <lineage>
        <taxon>Bacteria</taxon>
        <taxon>Bacillati</taxon>
        <taxon>Bacillota</taxon>
        <taxon>Erysipelotrichia</taxon>
        <taxon>Erysipelotrichales</taxon>
        <taxon>Turicibacteraceae</taxon>
        <taxon>Turicibacter</taxon>
    </lineage>
</organism>
<dbReference type="SMART" id="SM01061">
    <property type="entry name" value="CAT_RBD"/>
    <property type="match status" value="1"/>
</dbReference>
<evidence type="ECO:0000313" key="4">
    <source>
        <dbReference type="Proteomes" id="UP001058016"/>
    </source>
</evidence>
<keyword evidence="1" id="KW-0677">Repeat</keyword>
<keyword evidence="4" id="KW-1185">Reference proteome</keyword>
<accession>A0ABY5JGD9</accession>
<proteinExistence type="predicted"/>
<protein>
    <submittedName>
        <fullName evidence="3">PRD domain-containing protein</fullName>
    </submittedName>
</protein>
<reference evidence="3 4" key="1">
    <citation type="submission" date="2021-03" db="EMBL/GenBank/DDBJ databases">
        <title>Comparative Genomics and Metabolomics in the genus Turicibacter.</title>
        <authorList>
            <person name="Maki J."/>
            <person name="Looft T."/>
        </authorList>
    </citation>
    <scope>NUCLEOTIDE SEQUENCE [LARGE SCALE GENOMIC DNA]</scope>
    <source>
        <strain evidence="3 4">MMM721</strain>
    </source>
</reference>
<sequence>MIIDKILNNNVAVIRDKNDIEEIVMGRGIAFKKRPGDQIDESMIDKVFKLSTKEMNTRFKELLVNIPMEHVKLSDQIISDAKIKLGKGLNEYIYISLSDHISTAIDRFQNNIFIKNSIYWEIKRFYPDEFMIGQHAIELIEKETSIVLPKDEAAFIALHFINAQLDQPNPEISKMAKLISEIETIIKHTFRLELNEDSVYYYRLITHLKFFASRLFAEKTYNDQQSGDLLEVVKIKYRNAFECVNKITIYIKEKYGYDLSDEEILYLTIHIAHIVSESQKS</sequence>
<dbReference type="RefSeq" id="WP_212726146.1">
    <property type="nucleotide sequence ID" value="NZ_CP071249.1"/>
</dbReference>
<dbReference type="InterPro" id="IPR011608">
    <property type="entry name" value="PRD"/>
</dbReference>
<dbReference type="Pfam" id="PF03123">
    <property type="entry name" value="CAT_RBD"/>
    <property type="match status" value="1"/>
</dbReference>
<dbReference type="InterPro" id="IPR050661">
    <property type="entry name" value="BglG_antiterminators"/>
</dbReference>
<dbReference type="InterPro" id="IPR004341">
    <property type="entry name" value="CAT_RNA-bd_dom"/>
</dbReference>
<dbReference type="NCBIfam" id="NF046042">
    <property type="entry name" value="LicT"/>
    <property type="match status" value="1"/>
</dbReference>
<dbReference type="SUPFAM" id="SSF50151">
    <property type="entry name" value="SacY-like RNA-binding domain"/>
    <property type="match status" value="1"/>
</dbReference>
<dbReference type="Gene3D" id="1.10.1790.10">
    <property type="entry name" value="PRD domain"/>
    <property type="match status" value="2"/>
</dbReference>
<evidence type="ECO:0000259" key="2">
    <source>
        <dbReference type="PROSITE" id="PS51372"/>
    </source>
</evidence>
<dbReference type="Gene3D" id="2.30.24.10">
    <property type="entry name" value="CAT RNA-binding domain"/>
    <property type="match status" value="1"/>
</dbReference>
<evidence type="ECO:0000313" key="3">
    <source>
        <dbReference type="EMBL" id="UUF05744.1"/>
    </source>
</evidence>
<dbReference type="InterPro" id="IPR036650">
    <property type="entry name" value="CAT_RNA-bd_dom_sf"/>
</dbReference>
<dbReference type="PROSITE" id="PS51372">
    <property type="entry name" value="PRD_2"/>
    <property type="match status" value="2"/>
</dbReference>
<name>A0ABY5JGD9_9FIRM</name>
<gene>
    <name evidence="3" type="ORF">J0J69_12005</name>
</gene>
<dbReference type="PANTHER" id="PTHR30185">
    <property type="entry name" value="CRYPTIC BETA-GLUCOSIDE BGL OPERON ANTITERMINATOR"/>
    <property type="match status" value="1"/>
</dbReference>
<dbReference type="Pfam" id="PF00874">
    <property type="entry name" value="PRD"/>
    <property type="match status" value="2"/>
</dbReference>
<feature type="domain" description="PRD" evidence="2">
    <location>
        <begin position="171"/>
        <end position="281"/>
    </location>
</feature>
<dbReference type="Proteomes" id="UP001058016">
    <property type="component" value="Chromosome"/>
</dbReference>
<dbReference type="SUPFAM" id="SSF63520">
    <property type="entry name" value="PTS-regulatory domain, PRD"/>
    <property type="match status" value="2"/>
</dbReference>
<dbReference type="InterPro" id="IPR036634">
    <property type="entry name" value="PRD_sf"/>
</dbReference>
<feature type="domain" description="PRD" evidence="2">
    <location>
        <begin position="65"/>
        <end position="170"/>
    </location>
</feature>
<evidence type="ECO:0000256" key="1">
    <source>
        <dbReference type="ARBA" id="ARBA00022737"/>
    </source>
</evidence>
<dbReference type="PANTHER" id="PTHR30185:SF15">
    <property type="entry name" value="CRYPTIC BETA-GLUCOSIDE BGL OPERON ANTITERMINATOR"/>
    <property type="match status" value="1"/>
</dbReference>
<dbReference type="EMBL" id="CP071249">
    <property type="protein sequence ID" value="UUF05744.1"/>
    <property type="molecule type" value="Genomic_DNA"/>
</dbReference>